<evidence type="ECO:0000313" key="7">
    <source>
        <dbReference type="EMBL" id="AVR89701.1"/>
    </source>
</evidence>
<feature type="DNA-binding region" description="OmpR/PhoB-type" evidence="3">
    <location>
        <begin position="133"/>
        <end position="232"/>
    </location>
</feature>
<evidence type="ECO:0000256" key="4">
    <source>
        <dbReference type="SAM" id="MobiDB-lite"/>
    </source>
</evidence>
<feature type="domain" description="OmpR/PhoB-type" evidence="6">
    <location>
        <begin position="133"/>
        <end position="232"/>
    </location>
</feature>
<dbReference type="CDD" id="cd00383">
    <property type="entry name" value="trans_reg_C"/>
    <property type="match status" value="1"/>
</dbReference>
<evidence type="ECO:0000313" key="8">
    <source>
        <dbReference type="Proteomes" id="UP000241885"/>
    </source>
</evidence>
<dbReference type="InterPro" id="IPR016032">
    <property type="entry name" value="Sig_transdc_resp-reg_C-effctor"/>
</dbReference>
<dbReference type="Pfam" id="PF00486">
    <property type="entry name" value="Trans_reg_C"/>
    <property type="match status" value="1"/>
</dbReference>
<dbReference type="SUPFAM" id="SSF52172">
    <property type="entry name" value="CheY-like"/>
    <property type="match status" value="1"/>
</dbReference>
<evidence type="ECO:0000259" key="6">
    <source>
        <dbReference type="PROSITE" id="PS51755"/>
    </source>
</evidence>
<evidence type="ECO:0000256" key="2">
    <source>
        <dbReference type="PROSITE-ProRule" id="PRU00169"/>
    </source>
</evidence>
<dbReference type="KEGG" id="tak:Tharo_2819"/>
<dbReference type="SMART" id="SM00448">
    <property type="entry name" value="REC"/>
    <property type="match status" value="1"/>
</dbReference>
<dbReference type="PANTHER" id="PTHR48111">
    <property type="entry name" value="REGULATOR OF RPOS"/>
    <property type="match status" value="1"/>
</dbReference>
<evidence type="ECO:0000259" key="5">
    <source>
        <dbReference type="PROSITE" id="PS50110"/>
    </source>
</evidence>
<keyword evidence="1 3" id="KW-0238">DNA-binding</keyword>
<dbReference type="InterPro" id="IPR001789">
    <property type="entry name" value="Sig_transdc_resp-reg_receiver"/>
</dbReference>
<dbReference type="Gene3D" id="1.10.10.10">
    <property type="entry name" value="Winged helix-like DNA-binding domain superfamily/Winged helix DNA-binding domain"/>
    <property type="match status" value="1"/>
</dbReference>
<keyword evidence="8" id="KW-1185">Reference proteome</keyword>
<feature type="region of interest" description="Disordered" evidence="4">
    <location>
        <begin position="237"/>
        <end position="266"/>
    </location>
</feature>
<dbReference type="SMART" id="SM00862">
    <property type="entry name" value="Trans_reg_C"/>
    <property type="match status" value="1"/>
</dbReference>
<dbReference type="GO" id="GO:0006355">
    <property type="term" value="P:regulation of DNA-templated transcription"/>
    <property type="evidence" value="ECO:0007669"/>
    <property type="project" value="InterPro"/>
</dbReference>
<feature type="compositionally biased region" description="Polar residues" evidence="4">
    <location>
        <begin position="241"/>
        <end position="251"/>
    </location>
</feature>
<proteinExistence type="predicted"/>
<organism evidence="7 8">
    <name type="scientific">Thauera aromatica K172</name>
    <dbReference type="NCBI Taxonomy" id="44139"/>
    <lineage>
        <taxon>Bacteria</taxon>
        <taxon>Pseudomonadati</taxon>
        <taxon>Pseudomonadota</taxon>
        <taxon>Betaproteobacteria</taxon>
        <taxon>Rhodocyclales</taxon>
        <taxon>Zoogloeaceae</taxon>
        <taxon>Thauera</taxon>
    </lineage>
</organism>
<dbReference type="PANTHER" id="PTHR48111:SF50">
    <property type="entry name" value="KDP OPERON TRANSCRIPTIONAL REGULATORY PROTEIN KDPE"/>
    <property type="match status" value="1"/>
</dbReference>
<dbReference type="GO" id="GO:0005829">
    <property type="term" value="C:cytosol"/>
    <property type="evidence" value="ECO:0007669"/>
    <property type="project" value="TreeGrafter"/>
</dbReference>
<accession>A0A2R4BQS4</accession>
<evidence type="ECO:0000256" key="3">
    <source>
        <dbReference type="PROSITE-ProRule" id="PRU01091"/>
    </source>
</evidence>
<dbReference type="InterPro" id="IPR001867">
    <property type="entry name" value="OmpR/PhoB-type_DNA-bd"/>
</dbReference>
<evidence type="ECO:0000256" key="1">
    <source>
        <dbReference type="ARBA" id="ARBA00023125"/>
    </source>
</evidence>
<sequence>MKNLHAPTPLVLLVEDEPGIRRFVRAALEAEGCTVCEAATLRRGGIEAAARRPDLLILDLGLPDGSGMLLLDQIRHWSTLPVLILSARSDEADKVAALDAGADDYLSKPFGVAELRARIRALLRRALRPAQTPSRVAFGDIEVDLEHRTVRRAGEPVHLTPIEYRLLGQLIAGSGRVLTHRQLLSGVWGPNYVEHAHYLRVYMAGLRRKLEADPRFPVHILTQAGVGYRLQLDVPGDAVSTPGTSTAASHSDTAEQRSPVGDSDSR</sequence>
<dbReference type="SUPFAM" id="SSF46894">
    <property type="entry name" value="C-terminal effector domain of the bipartite response regulators"/>
    <property type="match status" value="1"/>
</dbReference>
<keyword evidence="7" id="KW-0808">Transferase</keyword>
<dbReference type="OrthoDB" id="9802426at2"/>
<dbReference type="AlphaFoldDB" id="A0A2R4BQS4"/>
<name>A0A2R4BQS4_THAAR</name>
<dbReference type="Gene3D" id="6.10.250.690">
    <property type="match status" value="1"/>
</dbReference>
<dbReference type="InterPro" id="IPR011006">
    <property type="entry name" value="CheY-like_superfamily"/>
</dbReference>
<dbReference type="PROSITE" id="PS50110">
    <property type="entry name" value="RESPONSE_REGULATORY"/>
    <property type="match status" value="1"/>
</dbReference>
<dbReference type="Proteomes" id="UP000241885">
    <property type="component" value="Chromosome"/>
</dbReference>
<dbReference type="RefSeq" id="WP_107221768.1">
    <property type="nucleotide sequence ID" value="NZ_CP028339.1"/>
</dbReference>
<dbReference type="GO" id="GO:0032993">
    <property type="term" value="C:protein-DNA complex"/>
    <property type="evidence" value="ECO:0007669"/>
    <property type="project" value="TreeGrafter"/>
</dbReference>
<feature type="domain" description="Response regulatory" evidence="5">
    <location>
        <begin position="10"/>
        <end position="123"/>
    </location>
</feature>
<reference evidence="7 8" key="1">
    <citation type="submission" date="2018-03" db="EMBL/GenBank/DDBJ databases">
        <title>Complete genome sequence of Thauera aromatica, a model organism for studying aromatic compound degradation under denitrifying conditions.</title>
        <authorList>
            <person name="Lo H.-Y."/>
            <person name="Goris T."/>
            <person name="Boll M."/>
            <person name="Mueller J.A."/>
        </authorList>
    </citation>
    <scope>NUCLEOTIDE SEQUENCE [LARGE SCALE GENOMIC DNA]</scope>
    <source>
        <strain evidence="7 8">K172</strain>
    </source>
</reference>
<keyword evidence="2" id="KW-0597">Phosphoprotein</keyword>
<dbReference type="GO" id="GO:0016301">
    <property type="term" value="F:kinase activity"/>
    <property type="evidence" value="ECO:0007669"/>
    <property type="project" value="UniProtKB-KW"/>
</dbReference>
<dbReference type="Gene3D" id="3.40.50.2300">
    <property type="match status" value="1"/>
</dbReference>
<dbReference type="Pfam" id="PF00072">
    <property type="entry name" value="Response_reg"/>
    <property type="match status" value="1"/>
</dbReference>
<feature type="modified residue" description="4-aspartylphosphate" evidence="2">
    <location>
        <position position="59"/>
    </location>
</feature>
<protein>
    <submittedName>
        <fullName evidence="7">Sensor histidine kinase</fullName>
    </submittedName>
</protein>
<dbReference type="PROSITE" id="PS51755">
    <property type="entry name" value="OMPR_PHOB"/>
    <property type="match status" value="1"/>
</dbReference>
<keyword evidence="7" id="KW-0418">Kinase</keyword>
<dbReference type="InterPro" id="IPR039420">
    <property type="entry name" value="WalR-like"/>
</dbReference>
<dbReference type="InterPro" id="IPR036388">
    <property type="entry name" value="WH-like_DNA-bd_sf"/>
</dbReference>
<dbReference type="CDD" id="cd17620">
    <property type="entry name" value="REC_OmpR_KdpE-like"/>
    <property type="match status" value="1"/>
</dbReference>
<dbReference type="GO" id="GO:0000156">
    <property type="term" value="F:phosphorelay response regulator activity"/>
    <property type="evidence" value="ECO:0007669"/>
    <property type="project" value="TreeGrafter"/>
</dbReference>
<dbReference type="EMBL" id="CP028339">
    <property type="protein sequence ID" value="AVR89701.1"/>
    <property type="molecule type" value="Genomic_DNA"/>
</dbReference>
<dbReference type="GO" id="GO:0000976">
    <property type="term" value="F:transcription cis-regulatory region binding"/>
    <property type="evidence" value="ECO:0007669"/>
    <property type="project" value="TreeGrafter"/>
</dbReference>
<gene>
    <name evidence="7" type="ORF">Tharo_2819</name>
</gene>